<proteinExistence type="predicted"/>
<name>A0A174ZBH4_9FIRM</name>
<organism evidence="1 2">
    <name type="scientific">Lachnospira eligens</name>
    <dbReference type="NCBI Taxonomy" id="39485"/>
    <lineage>
        <taxon>Bacteria</taxon>
        <taxon>Bacillati</taxon>
        <taxon>Bacillota</taxon>
        <taxon>Clostridia</taxon>
        <taxon>Lachnospirales</taxon>
        <taxon>Lachnospiraceae</taxon>
        <taxon>Lachnospira</taxon>
    </lineage>
</organism>
<dbReference type="EMBL" id="CZBV01000003">
    <property type="protein sequence ID" value="CUQ83382.1"/>
    <property type="molecule type" value="Genomic_DNA"/>
</dbReference>
<sequence length="66" mass="7742">MNPKFMNVRDVMSELGVSKNKAYLVIRELNEELIAQGFMCVRGKVNRKYFEKKLYGFEYATDNADK</sequence>
<gene>
    <name evidence="1" type="ORF">ERS852492_01180</name>
</gene>
<accession>A0A174ZBH4</accession>
<evidence type="ECO:0008006" key="3">
    <source>
        <dbReference type="Google" id="ProtNLM"/>
    </source>
</evidence>
<reference evidence="1 2" key="1">
    <citation type="submission" date="2015-09" db="EMBL/GenBank/DDBJ databases">
        <authorList>
            <consortium name="Pathogen Informatics"/>
        </authorList>
    </citation>
    <scope>NUCLEOTIDE SEQUENCE [LARGE SCALE GENOMIC DNA]</scope>
    <source>
        <strain evidence="1 2">2789STDY5834878</strain>
    </source>
</reference>
<evidence type="ECO:0000313" key="1">
    <source>
        <dbReference type="EMBL" id="CUQ83382.1"/>
    </source>
</evidence>
<dbReference type="Proteomes" id="UP000095780">
    <property type="component" value="Unassembled WGS sequence"/>
</dbReference>
<evidence type="ECO:0000313" key="2">
    <source>
        <dbReference type="Proteomes" id="UP000095780"/>
    </source>
</evidence>
<dbReference type="AlphaFoldDB" id="A0A174ZBH4"/>
<dbReference type="RefSeq" id="WP_055286600.1">
    <property type="nucleotide sequence ID" value="NZ_CABIXW010000003.1"/>
</dbReference>
<protein>
    <recommendedName>
        <fullName evidence="3">DNA-binding protein</fullName>
    </recommendedName>
</protein>